<gene>
    <name evidence="4" type="ORF">ACHAWO_002204</name>
</gene>
<keyword evidence="2" id="KW-0809">Transit peptide</keyword>
<evidence type="ECO:0000256" key="1">
    <source>
        <dbReference type="ARBA" id="ARBA00007692"/>
    </source>
</evidence>
<dbReference type="PANTHER" id="PTHR13068:SF151">
    <property type="entry name" value="TRANSCRIPTION TERMINATION FACTOR MTERF9, CHLOROPLASTIC"/>
    <property type="match status" value="1"/>
</dbReference>
<organism evidence="4 5">
    <name type="scientific">Cyclotella atomus</name>
    <dbReference type="NCBI Taxonomy" id="382360"/>
    <lineage>
        <taxon>Eukaryota</taxon>
        <taxon>Sar</taxon>
        <taxon>Stramenopiles</taxon>
        <taxon>Ochrophyta</taxon>
        <taxon>Bacillariophyta</taxon>
        <taxon>Coscinodiscophyceae</taxon>
        <taxon>Thalassiosirophycidae</taxon>
        <taxon>Stephanodiscales</taxon>
        <taxon>Stephanodiscaceae</taxon>
        <taxon>Cyclotella</taxon>
    </lineage>
</organism>
<dbReference type="SMART" id="SM00733">
    <property type="entry name" value="Mterf"/>
    <property type="match status" value="6"/>
</dbReference>
<feature type="signal peptide" evidence="3">
    <location>
        <begin position="1"/>
        <end position="22"/>
    </location>
</feature>
<reference evidence="4 5" key="1">
    <citation type="submission" date="2024-10" db="EMBL/GenBank/DDBJ databases">
        <title>Updated reference genomes for cyclostephanoid diatoms.</title>
        <authorList>
            <person name="Roberts W.R."/>
            <person name="Alverson A.J."/>
        </authorList>
    </citation>
    <scope>NUCLEOTIDE SEQUENCE [LARGE SCALE GENOMIC DNA]</scope>
    <source>
        <strain evidence="4 5">AJA010-31</strain>
    </source>
</reference>
<dbReference type="AlphaFoldDB" id="A0ABD3NCQ1"/>
<dbReference type="InterPro" id="IPR038538">
    <property type="entry name" value="MTERF_sf"/>
</dbReference>
<sequence>MKLAVAACIFLELLSCCTISSALLSFAELSYATFQSRPHITKLDVASHDVPTAYATTKIVELLSFIRHKSSDEVVANELSIILGDPERQLVNSIMTAQPDRKSWLIERPHLLIQHPILAEHILQQDARILSTEQWFTQYLKLTKADRTKIQSRLPTVGNQIMSIGRYRLKQWFVYFLSDIGLAAQELRKMITARPILLSYKLSNVQSTANFFRDEVGLSKSELKSIITSYPSVLMFSVTSRLRPHVHFLQDEIGGGKENWKAWKKVICTYPQFFSHSLDKTLLPKIQFFCDKQGILGLKKSELSQVVAKFPPTLWLSDQNLIDKFDYLTESLELSAKELRGIVVSYPQLLGLSLENNLKPKMGFFLGNDEKGAVCDDVDFDCGMTRKELKEFVIYQPALLAYSLEGRLKPRIQQMDELGVLFQYCPKNIMSYTDEKFSCFLSAQTDCWTIID</sequence>
<dbReference type="Proteomes" id="UP001530400">
    <property type="component" value="Unassembled WGS sequence"/>
</dbReference>
<dbReference type="EMBL" id="JALLPJ020001217">
    <property type="protein sequence ID" value="KAL3773839.1"/>
    <property type="molecule type" value="Genomic_DNA"/>
</dbReference>
<evidence type="ECO:0000313" key="5">
    <source>
        <dbReference type="Proteomes" id="UP001530400"/>
    </source>
</evidence>
<dbReference type="InterPro" id="IPR003690">
    <property type="entry name" value="MTERF"/>
</dbReference>
<comment type="similarity">
    <text evidence="1">Belongs to the mTERF family.</text>
</comment>
<evidence type="ECO:0000256" key="3">
    <source>
        <dbReference type="SAM" id="SignalP"/>
    </source>
</evidence>
<evidence type="ECO:0000256" key="2">
    <source>
        <dbReference type="ARBA" id="ARBA00022946"/>
    </source>
</evidence>
<feature type="chain" id="PRO_5044889553" evidence="3">
    <location>
        <begin position="23"/>
        <end position="452"/>
    </location>
</feature>
<keyword evidence="5" id="KW-1185">Reference proteome</keyword>
<name>A0ABD3NCQ1_9STRA</name>
<dbReference type="PANTHER" id="PTHR13068">
    <property type="entry name" value="CGI-12 PROTEIN-RELATED"/>
    <property type="match status" value="1"/>
</dbReference>
<protein>
    <submittedName>
        <fullName evidence="4">Uncharacterized protein</fullName>
    </submittedName>
</protein>
<accession>A0ABD3NCQ1</accession>
<dbReference type="Pfam" id="PF02536">
    <property type="entry name" value="mTERF"/>
    <property type="match status" value="1"/>
</dbReference>
<keyword evidence="3" id="KW-0732">Signal</keyword>
<comment type="caution">
    <text evidence="4">The sequence shown here is derived from an EMBL/GenBank/DDBJ whole genome shotgun (WGS) entry which is preliminary data.</text>
</comment>
<evidence type="ECO:0000313" key="4">
    <source>
        <dbReference type="EMBL" id="KAL3773839.1"/>
    </source>
</evidence>
<proteinExistence type="inferred from homology"/>
<dbReference type="Gene3D" id="1.25.70.10">
    <property type="entry name" value="Transcription termination factor 3, mitochondrial"/>
    <property type="match status" value="2"/>
</dbReference>